<dbReference type="GO" id="GO:0016020">
    <property type="term" value="C:membrane"/>
    <property type="evidence" value="ECO:0007669"/>
    <property type="project" value="InterPro"/>
</dbReference>
<dbReference type="PROSITE" id="PS00379">
    <property type="entry name" value="CDP_ALCOHOL_P_TRANSF"/>
    <property type="match status" value="1"/>
</dbReference>
<evidence type="ECO:0000256" key="4">
    <source>
        <dbReference type="SAM" id="Phobius"/>
    </source>
</evidence>
<feature type="region of interest" description="Disordered" evidence="3">
    <location>
        <begin position="236"/>
        <end position="257"/>
    </location>
</feature>
<dbReference type="InterPro" id="IPR043130">
    <property type="entry name" value="CDP-OH_PTrfase_TM_dom"/>
</dbReference>
<evidence type="ECO:0000256" key="1">
    <source>
        <dbReference type="ARBA" id="ARBA00022679"/>
    </source>
</evidence>
<dbReference type="Gene3D" id="1.20.120.1760">
    <property type="match status" value="1"/>
</dbReference>
<gene>
    <name evidence="5" type="ORF">BDK92_0567</name>
</gene>
<evidence type="ECO:0000256" key="2">
    <source>
        <dbReference type="RuleBase" id="RU003750"/>
    </source>
</evidence>
<feature type="transmembrane region" description="Helical" evidence="4">
    <location>
        <begin position="7"/>
        <end position="24"/>
    </location>
</feature>
<accession>A0A495JC02</accession>
<reference evidence="5 6" key="1">
    <citation type="submission" date="2018-10" db="EMBL/GenBank/DDBJ databases">
        <title>Sequencing the genomes of 1000 actinobacteria strains.</title>
        <authorList>
            <person name="Klenk H.-P."/>
        </authorList>
    </citation>
    <scope>NUCLEOTIDE SEQUENCE [LARGE SCALE GENOMIC DNA]</scope>
    <source>
        <strain evidence="5 6">DSM 45175</strain>
    </source>
</reference>
<sequence>MRTVQSGPLVGLIVQIVMLASLAGTVGLGAAGWLVGVAYGVAICVLLSRGLRRSGATRMGPADRVTLTRATLIGGVAALTADSFVRPVPVGLLVTLTVVALLLDAVDGRVARRTGTTSELGARFDMEVDAFLLLALSVYLTPVTGAWALAIGGMRYAFVVAIWVLPWMRGTLPPRYWRKVVAAIQGVTLVSATADLLPRPLMAVGLGIALAFLVESFGRDIWWLWRHRPVRPGAVRTLASPPRPADAARRPTTRYAR</sequence>
<feature type="transmembrane region" description="Helical" evidence="4">
    <location>
        <begin position="90"/>
        <end position="108"/>
    </location>
</feature>
<feature type="transmembrane region" description="Helical" evidence="4">
    <location>
        <begin position="200"/>
        <end position="218"/>
    </location>
</feature>
<keyword evidence="1 2" id="KW-0808">Transferase</keyword>
<dbReference type="EMBL" id="RBKT01000001">
    <property type="protein sequence ID" value="RKR86343.1"/>
    <property type="molecule type" value="Genomic_DNA"/>
</dbReference>
<evidence type="ECO:0000313" key="5">
    <source>
        <dbReference type="EMBL" id="RKR86343.1"/>
    </source>
</evidence>
<dbReference type="AlphaFoldDB" id="A0A495JC02"/>
<dbReference type="Proteomes" id="UP000277671">
    <property type="component" value="Unassembled WGS sequence"/>
</dbReference>
<feature type="transmembrane region" description="Helical" evidence="4">
    <location>
        <begin position="67"/>
        <end position="84"/>
    </location>
</feature>
<keyword evidence="4" id="KW-1133">Transmembrane helix</keyword>
<protein>
    <submittedName>
        <fullName evidence="5">Phosphatidylglycerophosphate synthase</fullName>
    </submittedName>
</protein>
<evidence type="ECO:0000313" key="6">
    <source>
        <dbReference type="Proteomes" id="UP000277671"/>
    </source>
</evidence>
<keyword evidence="4" id="KW-0472">Membrane</keyword>
<proteinExistence type="inferred from homology"/>
<comment type="similarity">
    <text evidence="2">Belongs to the CDP-alcohol phosphatidyltransferase class-I family.</text>
</comment>
<dbReference type="InterPro" id="IPR048254">
    <property type="entry name" value="CDP_ALCOHOL_P_TRANSF_CS"/>
</dbReference>
<name>A0A495JC02_9ACTN</name>
<dbReference type="Pfam" id="PF01066">
    <property type="entry name" value="CDP-OH_P_transf"/>
    <property type="match status" value="1"/>
</dbReference>
<feature type="transmembrane region" description="Helical" evidence="4">
    <location>
        <begin position="30"/>
        <end position="47"/>
    </location>
</feature>
<keyword evidence="6" id="KW-1185">Reference proteome</keyword>
<dbReference type="InterPro" id="IPR000462">
    <property type="entry name" value="CDP-OH_P_trans"/>
</dbReference>
<dbReference type="GO" id="GO:0008654">
    <property type="term" value="P:phospholipid biosynthetic process"/>
    <property type="evidence" value="ECO:0007669"/>
    <property type="project" value="InterPro"/>
</dbReference>
<evidence type="ECO:0000256" key="3">
    <source>
        <dbReference type="SAM" id="MobiDB-lite"/>
    </source>
</evidence>
<dbReference type="GO" id="GO:0016780">
    <property type="term" value="F:phosphotransferase activity, for other substituted phosphate groups"/>
    <property type="evidence" value="ECO:0007669"/>
    <property type="project" value="InterPro"/>
</dbReference>
<organism evidence="5 6">
    <name type="scientific">Micromonospora pisi</name>
    <dbReference type="NCBI Taxonomy" id="589240"/>
    <lineage>
        <taxon>Bacteria</taxon>
        <taxon>Bacillati</taxon>
        <taxon>Actinomycetota</taxon>
        <taxon>Actinomycetes</taxon>
        <taxon>Micromonosporales</taxon>
        <taxon>Micromonosporaceae</taxon>
        <taxon>Micromonospora</taxon>
    </lineage>
</organism>
<comment type="caution">
    <text evidence="5">The sequence shown here is derived from an EMBL/GenBank/DDBJ whole genome shotgun (WGS) entry which is preliminary data.</text>
</comment>
<keyword evidence="4" id="KW-0812">Transmembrane</keyword>